<evidence type="ECO:0000256" key="2">
    <source>
        <dbReference type="ARBA" id="ARBA00022801"/>
    </source>
</evidence>
<dbReference type="SUPFAM" id="SSF51556">
    <property type="entry name" value="Metallo-dependent hydrolases"/>
    <property type="match status" value="1"/>
</dbReference>
<feature type="binding site" evidence="3">
    <location>
        <position position="9"/>
    </location>
    <ligand>
        <name>a divalent metal cation</name>
        <dbReference type="ChEBI" id="CHEBI:60240"/>
        <label>1</label>
    </ligand>
</feature>
<dbReference type="NCBIfam" id="TIGR00010">
    <property type="entry name" value="YchF/TatD family DNA exonuclease"/>
    <property type="match status" value="1"/>
</dbReference>
<comment type="caution">
    <text evidence="4">The sequence shown here is derived from an EMBL/GenBank/DDBJ whole genome shotgun (WGS) entry which is preliminary data.</text>
</comment>
<keyword evidence="1 3" id="KW-0479">Metal-binding</keyword>
<dbReference type="FunFam" id="3.20.20.140:FF:000005">
    <property type="entry name" value="TatD family hydrolase"/>
    <property type="match status" value="1"/>
</dbReference>
<evidence type="ECO:0000313" key="4">
    <source>
        <dbReference type="EMBL" id="OUK05601.1"/>
    </source>
</evidence>
<dbReference type="GO" id="GO:0004536">
    <property type="term" value="F:DNA nuclease activity"/>
    <property type="evidence" value="ECO:0007669"/>
    <property type="project" value="InterPro"/>
</dbReference>
<feature type="binding site" evidence="3">
    <location>
        <position position="7"/>
    </location>
    <ligand>
        <name>a divalent metal cation</name>
        <dbReference type="ChEBI" id="CHEBI:60240"/>
        <label>1</label>
    </ligand>
</feature>
<dbReference type="PANTHER" id="PTHR46124:SF2">
    <property type="entry name" value="D-AMINOACYL-TRNA DEACYLASE"/>
    <property type="match status" value="1"/>
</dbReference>
<dbReference type="InterPro" id="IPR032466">
    <property type="entry name" value="Metal_Hydrolase"/>
</dbReference>
<dbReference type="InterPro" id="IPR018228">
    <property type="entry name" value="DNase_TatD-rel_CS"/>
</dbReference>
<reference evidence="4 5" key="1">
    <citation type="submission" date="2017-02" db="EMBL/GenBank/DDBJ databases">
        <authorList>
            <person name="Peterson S.W."/>
        </authorList>
    </citation>
    <scope>NUCLEOTIDE SEQUENCE [LARGE SCALE GENOMIC DNA]</scope>
    <source>
        <strain evidence="4">159469</strain>
    </source>
</reference>
<evidence type="ECO:0000256" key="3">
    <source>
        <dbReference type="PIRSR" id="PIRSR005902-1"/>
    </source>
</evidence>
<name>A0A252CGC7_9LACT</name>
<dbReference type="EMBL" id="MUIZ01000001">
    <property type="protein sequence ID" value="OUK05601.1"/>
    <property type="molecule type" value="Genomic_DNA"/>
</dbReference>
<dbReference type="Gene3D" id="3.20.20.140">
    <property type="entry name" value="Metal-dependent hydrolases"/>
    <property type="match status" value="1"/>
</dbReference>
<dbReference type="PROSITE" id="PS01137">
    <property type="entry name" value="TATD_1"/>
    <property type="match status" value="1"/>
</dbReference>
<accession>A0A252CGC7</accession>
<feature type="binding site" evidence="3">
    <location>
        <position position="93"/>
    </location>
    <ligand>
        <name>a divalent metal cation</name>
        <dbReference type="ChEBI" id="CHEBI:60240"/>
        <label>1</label>
    </ligand>
</feature>
<dbReference type="PANTHER" id="PTHR46124">
    <property type="entry name" value="D-AMINOACYL-TRNA DEACYLASE"/>
    <property type="match status" value="1"/>
</dbReference>
<dbReference type="CDD" id="cd01310">
    <property type="entry name" value="TatD_DNAse"/>
    <property type="match status" value="1"/>
</dbReference>
<feature type="binding site" evidence="3">
    <location>
        <position position="129"/>
    </location>
    <ligand>
        <name>a divalent metal cation</name>
        <dbReference type="ChEBI" id="CHEBI:60240"/>
        <label>2</label>
    </ligand>
</feature>
<dbReference type="RefSeq" id="WP_086582338.1">
    <property type="nucleotide sequence ID" value="NZ_JADPGL010000001.1"/>
</dbReference>
<dbReference type="GO" id="GO:0005829">
    <property type="term" value="C:cytosol"/>
    <property type="evidence" value="ECO:0007669"/>
    <property type="project" value="TreeGrafter"/>
</dbReference>
<feature type="binding site" evidence="3">
    <location>
        <position position="204"/>
    </location>
    <ligand>
        <name>a divalent metal cation</name>
        <dbReference type="ChEBI" id="CHEBI:60240"/>
        <label>1</label>
    </ligand>
</feature>
<keyword evidence="2 4" id="KW-0378">Hydrolase</keyword>
<gene>
    <name evidence="4" type="ORF">BZZ03_02455</name>
</gene>
<dbReference type="PROSITE" id="PS01091">
    <property type="entry name" value="TATD_3"/>
    <property type="match status" value="1"/>
</dbReference>
<evidence type="ECO:0000313" key="5">
    <source>
        <dbReference type="Proteomes" id="UP000194606"/>
    </source>
</evidence>
<evidence type="ECO:0000256" key="1">
    <source>
        <dbReference type="ARBA" id="ARBA00022723"/>
    </source>
</evidence>
<dbReference type="GO" id="GO:0046872">
    <property type="term" value="F:metal ion binding"/>
    <property type="evidence" value="ECO:0007669"/>
    <property type="project" value="UniProtKB-KW"/>
</dbReference>
<dbReference type="InterPro" id="IPR015991">
    <property type="entry name" value="TatD/YcfH-like"/>
</dbReference>
<organism evidence="4 5">
    <name type="scientific">Lactococcus petauri</name>
    <dbReference type="NCBI Taxonomy" id="1940789"/>
    <lineage>
        <taxon>Bacteria</taxon>
        <taxon>Bacillati</taxon>
        <taxon>Bacillota</taxon>
        <taxon>Bacilli</taxon>
        <taxon>Lactobacillales</taxon>
        <taxon>Streptococcaceae</taxon>
        <taxon>Lactococcus</taxon>
    </lineage>
</organism>
<sequence length="257" mass="29118">MDIFDTHTHLNSDEFIGREKEIITQAHELGVHRMNIVGVERKTNDWAIKLATEHEECYATIGWHPDECGSFDQAAEQYLLENLQKNKVLAVGEIGLDYHWMVESKELQEQSFRRQIQISKEADVPFVVHTRDALADTYEIIKSEGVGSRGGIMHSFSGTYEEARQFLELGLMLSFSGVVTFKKALDVQEAATKLPLDRILVETDAPYLSPMPYRGKENQPGYTRYTAEKIAELRGLSLEEVAEQTYANALKVFGLTS</sequence>
<dbReference type="Pfam" id="PF01026">
    <property type="entry name" value="TatD_DNase"/>
    <property type="match status" value="1"/>
</dbReference>
<dbReference type="PIRSF" id="PIRSF005902">
    <property type="entry name" value="DNase_TatD"/>
    <property type="match status" value="1"/>
</dbReference>
<dbReference type="Proteomes" id="UP000194606">
    <property type="component" value="Unassembled WGS sequence"/>
</dbReference>
<dbReference type="AlphaFoldDB" id="A0A252CGC7"/>
<protein>
    <submittedName>
        <fullName evidence="4">Hydrolase TatD</fullName>
    </submittedName>
</protein>
<dbReference type="InterPro" id="IPR001130">
    <property type="entry name" value="TatD-like"/>
</dbReference>
<dbReference type="GO" id="GO:0016788">
    <property type="term" value="F:hydrolase activity, acting on ester bonds"/>
    <property type="evidence" value="ECO:0007669"/>
    <property type="project" value="InterPro"/>
</dbReference>
<feature type="binding site" evidence="3">
    <location>
        <position position="154"/>
    </location>
    <ligand>
        <name>a divalent metal cation</name>
        <dbReference type="ChEBI" id="CHEBI:60240"/>
        <label>2</label>
    </ligand>
</feature>
<proteinExistence type="predicted"/>